<sequence>MEKPTGALSLVFRQKKDGQTYPAKQYYKLPLQVMRTHYQEDDGTAYTYLLNPSGGVLQHDRLYTEIVLEENSKVYITTPSSTKFYKMDDGHAEVVNKITVGAGAVLEYLPEHNTPFAMAEAYQENEFYLHKDAILIASDMVTAGRVSRGEIFDYDLYSSKTKIYVDGHLRLYDHSHMDAKQIDMKKLGYMEGYLTNGTVYVYAGHINDQLPETLNRMKPEGVLLAAGKIDDSIMIVRFLGNSMVELKEAVDAIWGQIRRDVLKKEPIRVRKY</sequence>
<comment type="caution">
    <text evidence="4">The sequence shown here is derived from an EMBL/GenBank/DDBJ whole genome shotgun (WGS) entry which is preliminary data.</text>
</comment>
<evidence type="ECO:0000256" key="2">
    <source>
        <dbReference type="ARBA" id="ARBA00023186"/>
    </source>
</evidence>
<comment type="subunit">
    <text evidence="3">UreD, UreF and UreG form a complex that acts as a GTP-hydrolysis-dependent molecular chaperone, activating the urease apoprotein by helping to assemble the nickel containing metallocenter of UreC. The UreE protein probably delivers the nickel.</text>
</comment>
<dbReference type="Pfam" id="PF01774">
    <property type="entry name" value="UreD"/>
    <property type="match status" value="1"/>
</dbReference>
<protein>
    <recommendedName>
        <fullName evidence="3">Urease accessory protein UreD</fullName>
    </recommendedName>
</protein>
<evidence type="ECO:0000313" key="5">
    <source>
        <dbReference type="Proteomes" id="UP000602647"/>
    </source>
</evidence>
<comment type="subcellular location">
    <subcellularLocation>
        <location evidence="3">Cytoplasm</location>
    </subcellularLocation>
</comment>
<comment type="function">
    <text evidence="3">Required for maturation of urease via the functional incorporation of the urease nickel metallocenter.</text>
</comment>
<evidence type="ECO:0000256" key="3">
    <source>
        <dbReference type="HAMAP-Rule" id="MF_01384"/>
    </source>
</evidence>
<dbReference type="RefSeq" id="WP_187302547.1">
    <property type="nucleotide sequence ID" value="NZ_JACRYT010000004.1"/>
</dbReference>
<dbReference type="AlphaFoldDB" id="A0A923NI40"/>
<dbReference type="HAMAP" id="MF_01384">
    <property type="entry name" value="UreD"/>
    <property type="match status" value="1"/>
</dbReference>
<keyword evidence="3" id="KW-0996">Nickel insertion</keyword>
<dbReference type="GO" id="GO:0005737">
    <property type="term" value="C:cytoplasm"/>
    <property type="evidence" value="ECO:0007669"/>
    <property type="project" value="UniProtKB-SubCell"/>
</dbReference>
<keyword evidence="3" id="KW-0963">Cytoplasm</keyword>
<keyword evidence="2 3" id="KW-0143">Chaperone</keyword>
<dbReference type="EMBL" id="JACRYT010000004">
    <property type="protein sequence ID" value="MBC6679441.1"/>
    <property type="molecule type" value="Genomic_DNA"/>
</dbReference>
<keyword evidence="5" id="KW-1185">Reference proteome</keyword>
<evidence type="ECO:0000256" key="1">
    <source>
        <dbReference type="ARBA" id="ARBA00007177"/>
    </source>
</evidence>
<gene>
    <name evidence="3" type="primary">ureD</name>
    <name evidence="4" type="ORF">H9L42_06335</name>
</gene>
<dbReference type="PANTHER" id="PTHR33643:SF1">
    <property type="entry name" value="UREASE ACCESSORY PROTEIN D"/>
    <property type="match status" value="1"/>
</dbReference>
<dbReference type="InterPro" id="IPR002669">
    <property type="entry name" value="UreD"/>
</dbReference>
<evidence type="ECO:0000313" key="4">
    <source>
        <dbReference type="EMBL" id="MBC6679441.1"/>
    </source>
</evidence>
<dbReference type="GO" id="GO:0016151">
    <property type="term" value="F:nickel cation binding"/>
    <property type="evidence" value="ECO:0007669"/>
    <property type="project" value="UniProtKB-UniRule"/>
</dbReference>
<reference evidence="4" key="1">
    <citation type="submission" date="2020-08" db="EMBL/GenBank/DDBJ databases">
        <title>Genome public.</title>
        <authorList>
            <person name="Liu C."/>
            <person name="Sun Q."/>
        </authorList>
    </citation>
    <scope>NUCLEOTIDE SEQUENCE</scope>
    <source>
        <strain evidence="4">BX12</strain>
    </source>
</reference>
<accession>A0A923NI40</accession>
<comment type="similarity">
    <text evidence="1 3">Belongs to the UreD family.</text>
</comment>
<name>A0A923NI40_9FIRM</name>
<proteinExistence type="inferred from homology"/>
<organism evidence="4 5">
    <name type="scientific">Zhenpiania hominis</name>
    <dbReference type="NCBI Taxonomy" id="2763644"/>
    <lineage>
        <taxon>Bacteria</taxon>
        <taxon>Bacillati</taxon>
        <taxon>Bacillota</taxon>
        <taxon>Clostridia</taxon>
        <taxon>Peptostreptococcales</taxon>
        <taxon>Anaerovoracaceae</taxon>
        <taxon>Zhenpiania</taxon>
    </lineage>
</organism>
<dbReference type="PANTHER" id="PTHR33643">
    <property type="entry name" value="UREASE ACCESSORY PROTEIN D"/>
    <property type="match status" value="1"/>
</dbReference>
<dbReference type="Proteomes" id="UP000602647">
    <property type="component" value="Unassembled WGS sequence"/>
</dbReference>